<sequence length="342" mass="37888">MQASIYTNNTMIMDCLQNIIQFKSLCPSSYNGRYVEDFVQVNSILLSHLVNENELSGKDYGNLMIDAACQSVLSDLYTSYGNMVLENVVENLVFSGHFNTLSMAGGGFSLRDMSGSTMTKMVIKSLKIKPLFDGLFTVILDDGKEPKSFDFIAQNTVETSYALDYETSSKILKVYVTDPSKEFSQITVTKKTCGSCSGVKYNVVLQPLKNKLPGNIYSTFIPDAFLLCDSSGFICKLLQSPVIKQAIIKAVAIQCGISVYERLLLSPRVNDSTMNINKQAAELYLNTLVGKYQEFVFGTNFASGISKANNIPLTDLIKRNIKTFKDICISCNSNYQTSTVIF</sequence>
<dbReference type="RefSeq" id="WP_162033568.1">
    <property type="nucleotide sequence ID" value="NZ_CACVBR010000032.1"/>
</dbReference>
<dbReference type="Proteomes" id="UP000445144">
    <property type="component" value="Unassembled WGS sequence"/>
</dbReference>
<name>A0A6N4X6Y1_9FLAO</name>
<gene>
    <name evidence="1" type="ORF">CHRY9293_02884</name>
</gene>
<proteinExistence type="predicted"/>
<accession>A0A6N4X6Y1</accession>
<evidence type="ECO:0000313" key="2">
    <source>
        <dbReference type="Proteomes" id="UP000445144"/>
    </source>
</evidence>
<organism evidence="1 2">
    <name type="scientific">Chryseobacterium potabilaquae</name>
    <dbReference type="NCBI Taxonomy" id="2675057"/>
    <lineage>
        <taxon>Bacteria</taxon>
        <taxon>Pseudomonadati</taxon>
        <taxon>Bacteroidota</taxon>
        <taxon>Flavobacteriia</taxon>
        <taxon>Flavobacteriales</taxon>
        <taxon>Weeksellaceae</taxon>
        <taxon>Chryseobacterium group</taxon>
        <taxon>Chryseobacterium</taxon>
    </lineage>
</organism>
<dbReference type="AlphaFoldDB" id="A0A6N4X6Y1"/>
<protein>
    <submittedName>
        <fullName evidence="1">Uncharacterized protein</fullName>
    </submittedName>
</protein>
<dbReference type="EMBL" id="CACVBR010000032">
    <property type="protein sequence ID" value="CAA7196813.1"/>
    <property type="molecule type" value="Genomic_DNA"/>
</dbReference>
<reference evidence="1 2" key="1">
    <citation type="submission" date="2020-01" db="EMBL/GenBank/DDBJ databases">
        <authorList>
            <person name="Rodrigo-Torres L."/>
            <person name="Arahal R. D."/>
            <person name="Lucena T."/>
        </authorList>
    </citation>
    <scope>NUCLEOTIDE SEQUENCE [LARGE SCALE GENOMIC DNA]</scope>
    <source>
        <strain evidence="1 2">CECT 9293</strain>
    </source>
</reference>
<keyword evidence="2" id="KW-1185">Reference proteome</keyword>
<evidence type="ECO:0000313" key="1">
    <source>
        <dbReference type="EMBL" id="CAA7196813.1"/>
    </source>
</evidence>